<evidence type="ECO:0000256" key="1">
    <source>
        <dbReference type="SAM" id="Phobius"/>
    </source>
</evidence>
<dbReference type="GO" id="GO:0008270">
    <property type="term" value="F:zinc ion binding"/>
    <property type="evidence" value="ECO:0007669"/>
    <property type="project" value="InterPro"/>
</dbReference>
<dbReference type="InterPro" id="IPR041489">
    <property type="entry name" value="PDZ_6"/>
</dbReference>
<dbReference type="eggNOG" id="COG0308">
    <property type="taxonomic scope" value="Bacteria"/>
</dbReference>
<dbReference type="HOGENOM" id="CLU_014353_0_0_0"/>
<evidence type="ECO:0000313" key="4">
    <source>
        <dbReference type="Proteomes" id="UP000001366"/>
    </source>
</evidence>
<dbReference type="Pfam" id="PF17820">
    <property type="entry name" value="PDZ_6"/>
    <property type="match status" value="1"/>
</dbReference>
<dbReference type="KEGG" id="pmx:PERMA_0605"/>
<evidence type="ECO:0000259" key="2">
    <source>
        <dbReference type="PROSITE" id="PS50106"/>
    </source>
</evidence>
<dbReference type="InterPro" id="IPR007314">
    <property type="entry name" value="Cofac_haem-bd_dom"/>
</dbReference>
<dbReference type="InterPro" id="IPR050344">
    <property type="entry name" value="Peptidase_M1_aminopeptidases"/>
</dbReference>
<keyword evidence="3" id="KW-0645">Protease</keyword>
<feature type="transmembrane region" description="Helical" evidence="1">
    <location>
        <begin position="7"/>
        <end position="27"/>
    </location>
</feature>
<protein>
    <submittedName>
        <fullName evidence="3">Putative peptidase M1, membrane alanine aminopeptidase</fullName>
    </submittedName>
</protein>
<dbReference type="SUPFAM" id="SSF159501">
    <property type="entry name" value="EreA/ChaN-like"/>
    <property type="match status" value="1"/>
</dbReference>
<dbReference type="CDD" id="cd14727">
    <property type="entry name" value="ChanN-like"/>
    <property type="match status" value="1"/>
</dbReference>
<dbReference type="AlphaFoldDB" id="C0QUM9"/>
<dbReference type="eggNOG" id="COG3016">
    <property type="taxonomic scope" value="Bacteria"/>
</dbReference>
<keyword evidence="1" id="KW-1133">Transmembrane helix</keyword>
<organism evidence="3 4">
    <name type="scientific">Persephonella marina (strain DSM 14350 / EX-H1)</name>
    <dbReference type="NCBI Taxonomy" id="123214"/>
    <lineage>
        <taxon>Bacteria</taxon>
        <taxon>Pseudomonadati</taxon>
        <taxon>Aquificota</taxon>
        <taxon>Aquificia</taxon>
        <taxon>Aquificales</taxon>
        <taxon>Hydrogenothermaceae</taxon>
        <taxon>Persephonella</taxon>
    </lineage>
</organism>
<dbReference type="InterPro" id="IPR027268">
    <property type="entry name" value="Peptidase_M4/M1_CTD_sf"/>
</dbReference>
<dbReference type="Gene3D" id="1.10.390.10">
    <property type="entry name" value="Neutral Protease Domain 2"/>
    <property type="match status" value="1"/>
</dbReference>
<dbReference type="PROSITE" id="PS50106">
    <property type="entry name" value="PDZ"/>
    <property type="match status" value="1"/>
</dbReference>
<keyword evidence="4" id="KW-1185">Reference proteome</keyword>
<evidence type="ECO:0000313" key="3">
    <source>
        <dbReference type="EMBL" id="ACO03460.1"/>
    </source>
</evidence>
<dbReference type="Proteomes" id="UP000001366">
    <property type="component" value="Chromosome"/>
</dbReference>
<name>C0QUM9_PERMH</name>
<dbReference type="eggNOG" id="COG0750">
    <property type="taxonomic scope" value="Bacteria"/>
</dbReference>
<dbReference type="STRING" id="123214.PERMA_0605"/>
<dbReference type="InterPro" id="IPR001478">
    <property type="entry name" value="PDZ"/>
</dbReference>
<dbReference type="Pfam" id="PF04187">
    <property type="entry name" value="Cofac_haem_bdg"/>
    <property type="match status" value="1"/>
</dbReference>
<keyword evidence="3" id="KW-0031">Aminopeptidase</keyword>
<keyword evidence="3" id="KW-0378">Hydrolase</keyword>
<dbReference type="PANTHER" id="PTHR11533">
    <property type="entry name" value="PROTEASE M1 ZINC METALLOPROTEASE"/>
    <property type="match status" value="1"/>
</dbReference>
<dbReference type="InterPro" id="IPR014782">
    <property type="entry name" value="Peptidase_M1_dom"/>
</dbReference>
<dbReference type="SMART" id="SM00228">
    <property type="entry name" value="PDZ"/>
    <property type="match status" value="1"/>
</dbReference>
<dbReference type="OrthoDB" id="9795827at2"/>
<gene>
    <name evidence="3" type="ordered locus">PERMA_0605</name>
</gene>
<proteinExistence type="predicted"/>
<dbReference type="Pfam" id="PF01433">
    <property type="entry name" value="Peptidase_M1"/>
    <property type="match status" value="1"/>
</dbReference>
<dbReference type="Gene3D" id="2.30.42.10">
    <property type="match status" value="1"/>
</dbReference>
<dbReference type="InterPro" id="IPR036034">
    <property type="entry name" value="PDZ_sf"/>
</dbReference>
<dbReference type="GO" id="GO:0043171">
    <property type="term" value="P:peptide catabolic process"/>
    <property type="evidence" value="ECO:0007669"/>
    <property type="project" value="TreeGrafter"/>
</dbReference>
<dbReference type="GO" id="GO:0016020">
    <property type="term" value="C:membrane"/>
    <property type="evidence" value="ECO:0007669"/>
    <property type="project" value="TreeGrafter"/>
</dbReference>
<dbReference type="GO" id="GO:0005615">
    <property type="term" value="C:extracellular space"/>
    <property type="evidence" value="ECO:0007669"/>
    <property type="project" value="TreeGrafter"/>
</dbReference>
<keyword evidence="1" id="KW-0812">Transmembrane</keyword>
<accession>C0QUM9</accession>
<dbReference type="SUPFAM" id="SSF50156">
    <property type="entry name" value="PDZ domain-like"/>
    <property type="match status" value="1"/>
</dbReference>
<dbReference type="GO" id="GO:0005737">
    <property type="term" value="C:cytoplasm"/>
    <property type="evidence" value="ECO:0007669"/>
    <property type="project" value="TreeGrafter"/>
</dbReference>
<dbReference type="PaxDb" id="123214-PERMA_0605"/>
<feature type="domain" description="PDZ" evidence="2">
    <location>
        <begin position="872"/>
        <end position="934"/>
    </location>
</feature>
<dbReference type="GO" id="GO:0070006">
    <property type="term" value="F:metalloaminopeptidase activity"/>
    <property type="evidence" value="ECO:0007669"/>
    <property type="project" value="TreeGrafter"/>
</dbReference>
<dbReference type="SUPFAM" id="SSF55486">
    <property type="entry name" value="Metalloproteases ('zincins'), catalytic domain"/>
    <property type="match status" value="1"/>
</dbReference>
<dbReference type="Gene3D" id="3.40.50.11550">
    <property type="match status" value="1"/>
</dbReference>
<reference evidence="3 4" key="1">
    <citation type="journal article" date="2009" name="J. Bacteriol.">
        <title>Complete and draft genome sequences of six members of the Aquificales.</title>
        <authorList>
            <person name="Reysenbach A.L."/>
            <person name="Hamamura N."/>
            <person name="Podar M."/>
            <person name="Griffiths E."/>
            <person name="Ferreira S."/>
            <person name="Hochstein R."/>
            <person name="Heidelberg J."/>
            <person name="Johnson J."/>
            <person name="Mead D."/>
            <person name="Pohorille A."/>
            <person name="Sarmiento M."/>
            <person name="Schweighofer K."/>
            <person name="Seshadri R."/>
            <person name="Voytek M.A."/>
        </authorList>
    </citation>
    <scope>NUCLEOTIDE SEQUENCE [LARGE SCALE GENOMIC DNA]</scope>
    <source>
        <strain evidence="4">DSM 14350 / EX-H1</strain>
    </source>
</reference>
<dbReference type="GO" id="GO:0042277">
    <property type="term" value="F:peptide binding"/>
    <property type="evidence" value="ECO:0007669"/>
    <property type="project" value="TreeGrafter"/>
</dbReference>
<keyword evidence="1" id="KW-0472">Membrane</keyword>
<dbReference type="EMBL" id="CP001230">
    <property type="protein sequence ID" value="ACO03460.1"/>
    <property type="molecule type" value="Genomic_DNA"/>
</dbReference>
<dbReference type="PANTHER" id="PTHR11533:SF174">
    <property type="entry name" value="PUROMYCIN-SENSITIVE AMINOPEPTIDASE-RELATED"/>
    <property type="match status" value="1"/>
</dbReference>
<dbReference type="RefSeq" id="WP_012675699.1">
    <property type="nucleotide sequence ID" value="NC_012440.1"/>
</dbReference>
<sequence length="970" mass="114276">MIKLKSFFSIIFMFVPLISYGQIYYSLDIKFDIPEGKIYGEVEIKSDREVSVSIDTGDLEITYSDIRYLTYTKIEPDKPVRIKYTGTFKGFDQYNMVSKHGIYLTGVWYPKIDRPALYSFKAQIPEDFIPVGEAEEIAEEKVDEGIKNVRFIFPHPLEHLHFIATDKFRVKSKKIRDDLTVYTYFFEMDHRFSDIYLEKAEGYIRYYEEKIGRFPYKRFSIVENVLPTGYSMPTFTLIGMQIIRYPFVLKSSLGHEILHQWFGCSVYVKDEEGNWAEGLTTYLSDHEFSDDKKLYRKRLISKFMAYVTDDNDFPLKDFVYKKDELSEAIGYGKTAMVFHMLRKEVGDEKFFRSISDFYMKNRFKRASWDDLKRSFENQSGQDLGLFFHQWIEKKGIPDISIEKISVKVDDGRFKISGEIKQSRDFVFKVPVKILTYTGYIQKTLEIQGKKTVFSYTVDDEPLSIVIDDSYDTFRKLSPEEMIPMIYFLLGDKSPVVFVDPETEEKYRPVLDFYKEKKLYSPEEFRYSLIKDRNVVIFDSKNPVIKKILGKPSLEKEGLSITSVKNPFSENRFIFVIHADTRESVERGYSRLKHYGGYSFVKIGKHFRAEKEVYKAQDGILYRIRTPAKIITENGITDMKSMIDQIKDKKVIFIGEKHTSFSHHAVQYSIIKALYENGSDIAIGMEMFQRPFQRYLDMYIKGDISEKEFLKKTEYFKRWKYDYNLYKPILRFARKHKIPVIALNMEAEIIDKVSEKGIDGLTPEEKRKLPESMDFTNEEYRSYLKIIFQMHKERKKEKEFINFYQSQLIWDETMAETAAEYLRKNPERKMVILAGNGHLRYGYGIPDRLYRRINEPYVIILNDEDIDKDIADYVVYTQFLAGVKAKKIGVYIDITDKGLKVDDVVKGSPAEKAGIKKGDIIVEFNGKKIRTLEDLRIELVYPEKENEIVVLRDGKRLKLKIVFEEELNHHQ</sequence>